<evidence type="ECO:0000313" key="1">
    <source>
        <dbReference type="EMBL" id="OGL46545.1"/>
    </source>
</evidence>
<dbReference type="Proteomes" id="UP000179266">
    <property type="component" value="Unassembled WGS sequence"/>
</dbReference>
<sequence length="59" mass="7033">MTEYKVIEIAVVTDESIETALNKLNQDGWIFDQIHFVVRDNSRRPSMAFMFFIREIRNP</sequence>
<evidence type="ECO:0000313" key="2">
    <source>
        <dbReference type="Proteomes" id="UP000179266"/>
    </source>
</evidence>
<protein>
    <submittedName>
        <fullName evidence="1">DUF4177 domain-containing protein</fullName>
    </submittedName>
</protein>
<dbReference type="AlphaFoldDB" id="A0A1F7RY96"/>
<gene>
    <name evidence="1" type="ORF">A2161_22220</name>
</gene>
<accession>A0A1F7RY96</accession>
<comment type="caution">
    <text evidence="1">The sequence shown here is derived from an EMBL/GenBank/DDBJ whole genome shotgun (WGS) entry which is preliminary data.</text>
</comment>
<organism evidence="1 2">
    <name type="scientific">Candidatus Schekmanbacteria bacterium RBG_13_48_7</name>
    <dbReference type="NCBI Taxonomy" id="1817878"/>
    <lineage>
        <taxon>Bacteria</taxon>
        <taxon>Candidatus Schekmaniibacteriota</taxon>
    </lineage>
</organism>
<proteinExistence type="predicted"/>
<dbReference type="EMBL" id="MGDD01000123">
    <property type="protein sequence ID" value="OGL46545.1"/>
    <property type="molecule type" value="Genomic_DNA"/>
</dbReference>
<name>A0A1F7RY96_9BACT</name>
<reference evidence="1 2" key="1">
    <citation type="journal article" date="2016" name="Nat. Commun.">
        <title>Thousands of microbial genomes shed light on interconnected biogeochemical processes in an aquifer system.</title>
        <authorList>
            <person name="Anantharaman K."/>
            <person name="Brown C.T."/>
            <person name="Hug L.A."/>
            <person name="Sharon I."/>
            <person name="Castelle C.J."/>
            <person name="Probst A.J."/>
            <person name="Thomas B.C."/>
            <person name="Singh A."/>
            <person name="Wilkins M.J."/>
            <person name="Karaoz U."/>
            <person name="Brodie E.L."/>
            <person name="Williams K.H."/>
            <person name="Hubbard S.S."/>
            <person name="Banfield J.F."/>
        </authorList>
    </citation>
    <scope>NUCLEOTIDE SEQUENCE [LARGE SCALE GENOMIC DNA]</scope>
</reference>